<dbReference type="GO" id="GO:0033554">
    <property type="term" value="P:cellular response to stress"/>
    <property type="evidence" value="ECO:0007669"/>
    <property type="project" value="TreeGrafter"/>
</dbReference>
<keyword evidence="7" id="KW-0676">Redox-active center</keyword>
<dbReference type="PANTHER" id="PTHR10681">
    <property type="entry name" value="THIOREDOXIN PEROXIDASE"/>
    <property type="match status" value="1"/>
</dbReference>
<dbReference type="GO" id="GO:0005829">
    <property type="term" value="C:cytosol"/>
    <property type="evidence" value="ECO:0007669"/>
    <property type="project" value="TreeGrafter"/>
</dbReference>
<dbReference type="PROSITE" id="PS51352">
    <property type="entry name" value="THIOREDOXIN_2"/>
    <property type="match status" value="1"/>
</dbReference>
<accession>A0A512AW10</accession>
<name>A0A512AW10_9BACT</name>
<dbReference type="PANTHER" id="PTHR10681:SF128">
    <property type="entry name" value="THIOREDOXIN-DEPENDENT PEROXIDE REDUCTASE, MITOCHONDRIAL"/>
    <property type="match status" value="1"/>
</dbReference>
<evidence type="ECO:0000256" key="2">
    <source>
        <dbReference type="ARBA" id="ARBA00009796"/>
    </source>
</evidence>
<dbReference type="FunFam" id="3.40.30.10:FF:000002">
    <property type="entry name" value="Alkyl hydroperoxide reductase C"/>
    <property type="match status" value="1"/>
</dbReference>
<keyword evidence="6" id="KW-1015">Disulfide bond</keyword>
<comment type="caution">
    <text evidence="12">The sequence shown here is derived from an EMBL/GenBank/DDBJ whole genome shotgun (WGS) entry which is preliminary data.</text>
</comment>
<dbReference type="AlphaFoldDB" id="A0A512AW10"/>
<evidence type="ECO:0000313" key="12">
    <source>
        <dbReference type="EMBL" id="GEO03902.1"/>
    </source>
</evidence>
<dbReference type="RefSeq" id="WP_146896768.1">
    <property type="nucleotide sequence ID" value="NZ_BJYS01000009.1"/>
</dbReference>
<feature type="active site" description="Cysteine sulfenic acid (-SOH) intermediate; for peroxidase activity" evidence="10">
    <location>
        <position position="51"/>
    </location>
</feature>
<keyword evidence="4 12" id="KW-0575">Peroxidase</keyword>
<dbReference type="SUPFAM" id="SSF52833">
    <property type="entry name" value="Thioredoxin-like"/>
    <property type="match status" value="1"/>
</dbReference>
<dbReference type="Gene3D" id="3.40.30.10">
    <property type="entry name" value="Glutaredoxin"/>
    <property type="match status" value="1"/>
</dbReference>
<gene>
    <name evidence="12" type="ORF">AAE02nite_15660</name>
</gene>
<evidence type="ECO:0000256" key="7">
    <source>
        <dbReference type="ARBA" id="ARBA00023284"/>
    </source>
</evidence>
<proteinExistence type="inferred from homology"/>
<dbReference type="Proteomes" id="UP000321532">
    <property type="component" value="Unassembled WGS sequence"/>
</dbReference>
<feature type="domain" description="Thioredoxin" evidence="11">
    <location>
        <begin position="3"/>
        <end position="177"/>
    </location>
</feature>
<keyword evidence="3" id="KW-0963">Cytoplasm</keyword>
<dbReference type="GO" id="GO:0045454">
    <property type="term" value="P:cell redox homeostasis"/>
    <property type="evidence" value="ECO:0007669"/>
    <property type="project" value="TreeGrafter"/>
</dbReference>
<comment type="function">
    <text evidence="9">Thiol-specific peroxidase that catalyzes the reduction of hydrogen peroxide and organic hydroperoxides to water and alcohols, respectively. Plays a role in cell protection against oxidative stress by detoxifying peroxides.</text>
</comment>
<evidence type="ECO:0000313" key="13">
    <source>
        <dbReference type="Proteomes" id="UP000321532"/>
    </source>
</evidence>
<evidence type="ECO:0000256" key="9">
    <source>
        <dbReference type="ARBA" id="ARBA00037420"/>
    </source>
</evidence>
<evidence type="ECO:0000256" key="10">
    <source>
        <dbReference type="PIRSR" id="PIRSR000239-1"/>
    </source>
</evidence>
<sequence length="210" mass="23342">MAVLVGKKAPSFSATAVVNGEEFEENFSLEQYVGKQYVVFFFWPFDFTFVCPTEIIAFQERLADFEARNVAVVGCSTDSHFAHFAWLNTPKEQGGIQGITFPLVADTSKTISTNYDVLAGSYSYNEAGELIFTGEPAAYRGLFLIDKEGVVRHQLVNDMPLGRNVEEVIRMIDALQHFEEKGEVCPANWEQGKEAMLATPEGVASYLSNN</sequence>
<evidence type="ECO:0000256" key="5">
    <source>
        <dbReference type="ARBA" id="ARBA00023002"/>
    </source>
</evidence>
<protein>
    <recommendedName>
        <fullName evidence="8">Thioredoxin peroxidase</fullName>
    </recommendedName>
</protein>
<evidence type="ECO:0000256" key="4">
    <source>
        <dbReference type="ARBA" id="ARBA00022559"/>
    </source>
</evidence>
<dbReference type="OrthoDB" id="9812811at2"/>
<evidence type="ECO:0000259" key="11">
    <source>
        <dbReference type="PROSITE" id="PS51352"/>
    </source>
</evidence>
<dbReference type="EMBL" id="BJYS01000009">
    <property type="protein sequence ID" value="GEO03902.1"/>
    <property type="molecule type" value="Genomic_DNA"/>
</dbReference>
<dbReference type="GO" id="GO:0042744">
    <property type="term" value="P:hydrogen peroxide catabolic process"/>
    <property type="evidence" value="ECO:0007669"/>
    <property type="project" value="TreeGrafter"/>
</dbReference>
<evidence type="ECO:0000256" key="8">
    <source>
        <dbReference type="ARBA" id="ARBA00032824"/>
    </source>
</evidence>
<comment type="subcellular location">
    <subcellularLocation>
        <location evidence="1">Cytoplasm</location>
    </subcellularLocation>
</comment>
<dbReference type="InterPro" id="IPR000866">
    <property type="entry name" value="AhpC/TSA"/>
</dbReference>
<reference evidence="12 13" key="1">
    <citation type="submission" date="2019-07" db="EMBL/GenBank/DDBJ databases">
        <title>Whole genome shotgun sequence of Adhaeribacter aerolatus NBRC 106133.</title>
        <authorList>
            <person name="Hosoyama A."/>
            <person name="Uohara A."/>
            <person name="Ohji S."/>
            <person name="Ichikawa N."/>
        </authorList>
    </citation>
    <scope>NUCLEOTIDE SEQUENCE [LARGE SCALE GENOMIC DNA]</scope>
    <source>
        <strain evidence="12 13">NBRC 106133</strain>
    </source>
</reference>
<dbReference type="InterPro" id="IPR013766">
    <property type="entry name" value="Thioredoxin_domain"/>
</dbReference>
<keyword evidence="13" id="KW-1185">Reference proteome</keyword>
<dbReference type="GO" id="GO:0006979">
    <property type="term" value="P:response to oxidative stress"/>
    <property type="evidence" value="ECO:0007669"/>
    <property type="project" value="TreeGrafter"/>
</dbReference>
<dbReference type="GO" id="GO:0008379">
    <property type="term" value="F:thioredoxin peroxidase activity"/>
    <property type="evidence" value="ECO:0007669"/>
    <property type="project" value="TreeGrafter"/>
</dbReference>
<evidence type="ECO:0000256" key="6">
    <source>
        <dbReference type="ARBA" id="ARBA00023157"/>
    </source>
</evidence>
<evidence type="ECO:0000256" key="1">
    <source>
        <dbReference type="ARBA" id="ARBA00004496"/>
    </source>
</evidence>
<dbReference type="CDD" id="cd03015">
    <property type="entry name" value="PRX_Typ2cys"/>
    <property type="match status" value="1"/>
</dbReference>
<dbReference type="InterPro" id="IPR024706">
    <property type="entry name" value="Peroxiredoxin_AhpC-typ"/>
</dbReference>
<dbReference type="InterPro" id="IPR019479">
    <property type="entry name" value="Peroxiredoxin_C"/>
</dbReference>
<dbReference type="PIRSF" id="PIRSF000239">
    <property type="entry name" value="AHPC"/>
    <property type="match status" value="1"/>
</dbReference>
<dbReference type="InterPro" id="IPR050217">
    <property type="entry name" value="Peroxiredoxin"/>
</dbReference>
<dbReference type="InterPro" id="IPR036249">
    <property type="entry name" value="Thioredoxin-like_sf"/>
</dbReference>
<organism evidence="12 13">
    <name type="scientific">Adhaeribacter aerolatus</name>
    <dbReference type="NCBI Taxonomy" id="670289"/>
    <lineage>
        <taxon>Bacteria</taxon>
        <taxon>Pseudomonadati</taxon>
        <taxon>Bacteroidota</taxon>
        <taxon>Cytophagia</taxon>
        <taxon>Cytophagales</taxon>
        <taxon>Hymenobacteraceae</taxon>
        <taxon>Adhaeribacter</taxon>
    </lineage>
</organism>
<comment type="similarity">
    <text evidence="2">Belongs to the peroxiredoxin family. AhpC/Prx1 subfamily.</text>
</comment>
<keyword evidence="5" id="KW-0560">Oxidoreductase</keyword>
<evidence type="ECO:0000256" key="3">
    <source>
        <dbReference type="ARBA" id="ARBA00022490"/>
    </source>
</evidence>
<dbReference type="Pfam" id="PF10417">
    <property type="entry name" value="1-cysPrx_C"/>
    <property type="match status" value="1"/>
</dbReference>
<dbReference type="Pfam" id="PF00578">
    <property type="entry name" value="AhpC-TSA"/>
    <property type="match status" value="1"/>
</dbReference>